<keyword evidence="3" id="KW-1185">Reference proteome</keyword>
<feature type="region of interest" description="Disordered" evidence="1">
    <location>
        <begin position="1"/>
        <end position="26"/>
    </location>
</feature>
<evidence type="ECO:0000313" key="2">
    <source>
        <dbReference type="EMBL" id="QLK26359.1"/>
    </source>
</evidence>
<dbReference type="Proteomes" id="UP000510869">
    <property type="component" value="Chromosome"/>
</dbReference>
<dbReference type="AlphaFoldDB" id="A0A7D6GKN4"/>
<dbReference type="InterPro" id="IPR006311">
    <property type="entry name" value="TAT_signal"/>
</dbReference>
<dbReference type="GeneID" id="56141878"/>
<evidence type="ECO:0008006" key="4">
    <source>
        <dbReference type="Google" id="ProtNLM"/>
    </source>
</evidence>
<feature type="compositionally biased region" description="Basic and acidic residues" evidence="1">
    <location>
        <begin position="9"/>
        <end position="22"/>
    </location>
</feature>
<dbReference type="Gene3D" id="2.60.120.200">
    <property type="match status" value="1"/>
</dbReference>
<accession>A0A7D6GKN4</accession>
<organism evidence="2 3">
    <name type="scientific">Natrinema zhouii</name>
    <dbReference type="NCBI Taxonomy" id="1710539"/>
    <lineage>
        <taxon>Archaea</taxon>
        <taxon>Methanobacteriati</taxon>
        <taxon>Methanobacteriota</taxon>
        <taxon>Stenosarchaea group</taxon>
        <taxon>Halobacteria</taxon>
        <taxon>Halobacteriales</taxon>
        <taxon>Natrialbaceae</taxon>
        <taxon>Natrinema</taxon>
    </lineage>
</organism>
<dbReference type="RefSeq" id="WP_180841532.1">
    <property type="nucleotide sequence ID" value="NZ_CP059154.1"/>
</dbReference>
<protein>
    <recommendedName>
        <fullName evidence="4">Polysaccharide lyase</fullName>
    </recommendedName>
</protein>
<dbReference type="OrthoDB" id="202667at2157"/>
<proteinExistence type="predicted"/>
<evidence type="ECO:0000313" key="3">
    <source>
        <dbReference type="Proteomes" id="UP000510869"/>
    </source>
</evidence>
<dbReference type="KEGG" id="nay:HYG81_01695"/>
<reference evidence="2 3" key="1">
    <citation type="submission" date="2020-07" db="EMBL/GenBank/DDBJ databases">
        <title>Natrinema (YPL30) sp. nov. and Haloterrigena xxxxxx (YPL8) sp. nov., isolated from a salt mine.</title>
        <authorList>
            <person name="Cui H."/>
        </authorList>
    </citation>
    <scope>NUCLEOTIDE SEQUENCE [LARGE SCALE GENOMIC DNA]</scope>
    <source>
        <strain evidence="2 3">YPL13</strain>
    </source>
</reference>
<dbReference type="PROSITE" id="PS51318">
    <property type="entry name" value="TAT"/>
    <property type="match status" value="1"/>
</dbReference>
<sequence length="307" mass="33546">MTSDQSEFDGDRSADSDERRSATEATLGRRSYLTAAGSAAAALGLSGVASAATDGASGGDTITVDYDEYRDPSAVYDVNDVRGSYTPQFVSDRATTGDSSLCLQFTGDQKIANCEYRFPEHVGDYQDEVYTRFKLYPENFDLNQDDTIRIFWAPLTNGPGSSGGGATDGTNGWSNAIGFANRNDSPAPEGYKFFSYCYHLDNSGSGDFQMTDAVIQMDEWNEIEAHVKVNSYENGTANPDGIMRYWINGELAFENTEMRFTTSDDNRIEGVGPMGYVVGNGTGSLYYDEHDICLNMGREEARAALEN</sequence>
<evidence type="ECO:0000256" key="1">
    <source>
        <dbReference type="SAM" id="MobiDB-lite"/>
    </source>
</evidence>
<name>A0A7D6GKN4_9EURY</name>
<gene>
    <name evidence="2" type="ORF">HYG81_01695</name>
</gene>
<dbReference type="EMBL" id="CP059154">
    <property type="protein sequence ID" value="QLK26359.1"/>
    <property type="molecule type" value="Genomic_DNA"/>
</dbReference>